<dbReference type="OrthoDB" id="197206at2759"/>
<dbReference type="STRING" id="667725.A0A0L0FH30"/>
<evidence type="ECO:0000256" key="2">
    <source>
        <dbReference type="ARBA" id="ARBA00022884"/>
    </source>
</evidence>
<dbReference type="SUPFAM" id="SSF50249">
    <property type="entry name" value="Nucleic acid-binding proteins"/>
    <property type="match status" value="1"/>
</dbReference>
<protein>
    <recommendedName>
        <fullName evidence="5">tRNA-binding domain-containing protein</fullName>
    </recommendedName>
</protein>
<accession>A0A0L0FH30</accession>
<sequence>MANVQENRVAEYEKLEKEIARGVALRKEVEDLSGTLKNLNETAGRNAFELDGKNIAGEDLSKASSEPSSTGSSAPSAGGATSTEAEKPAATQHSGQKKEKKAKAPKADKAPAAGDKPLDISRLKMVVGKIVEVEKHPEADGLYLEQIDVGEEKPRTIISGLVKCYTLEDMKGRDVVVLLNLKPANWLFLPVSHRVDRMRGILSCGMVMCGVDATNADAPITETVTPPTGSKPGDLITFEGFTGEADEQLNPKKKVFEQIQPGFKINNKGEATWNDVVFSTAGGVCTVPRCAPGSTIR</sequence>
<dbReference type="Proteomes" id="UP000054560">
    <property type="component" value="Unassembled WGS sequence"/>
</dbReference>
<feature type="compositionally biased region" description="Low complexity" evidence="4">
    <location>
        <begin position="63"/>
        <end position="83"/>
    </location>
</feature>
<keyword evidence="2 3" id="KW-0694">RNA-binding</keyword>
<feature type="domain" description="TRNA-binding" evidence="5">
    <location>
        <begin position="119"/>
        <end position="237"/>
    </location>
</feature>
<organism evidence="6 7">
    <name type="scientific">Sphaeroforma arctica JP610</name>
    <dbReference type="NCBI Taxonomy" id="667725"/>
    <lineage>
        <taxon>Eukaryota</taxon>
        <taxon>Ichthyosporea</taxon>
        <taxon>Ichthyophonida</taxon>
        <taxon>Sphaeroforma</taxon>
    </lineage>
</organism>
<dbReference type="PANTHER" id="PTHR11586:SF33">
    <property type="entry name" value="AMINOACYL TRNA SYNTHASE COMPLEX-INTERACTING MULTIFUNCTIONAL PROTEIN 1"/>
    <property type="match status" value="1"/>
</dbReference>
<evidence type="ECO:0000313" key="7">
    <source>
        <dbReference type="Proteomes" id="UP000054560"/>
    </source>
</evidence>
<dbReference type="RefSeq" id="XP_014149270.1">
    <property type="nucleotide sequence ID" value="XM_014293795.1"/>
</dbReference>
<feature type="region of interest" description="Disordered" evidence="4">
    <location>
        <begin position="58"/>
        <end position="115"/>
    </location>
</feature>
<dbReference type="PANTHER" id="PTHR11586">
    <property type="entry name" value="TRNA-AMINOACYLATION COFACTOR ARC1 FAMILY MEMBER"/>
    <property type="match status" value="1"/>
</dbReference>
<dbReference type="PROSITE" id="PS50886">
    <property type="entry name" value="TRBD"/>
    <property type="match status" value="1"/>
</dbReference>
<evidence type="ECO:0000259" key="5">
    <source>
        <dbReference type="PROSITE" id="PS50886"/>
    </source>
</evidence>
<proteinExistence type="predicted"/>
<dbReference type="Gene3D" id="2.40.50.140">
    <property type="entry name" value="Nucleic acid-binding proteins"/>
    <property type="match status" value="1"/>
</dbReference>
<evidence type="ECO:0000313" key="6">
    <source>
        <dbReference type="EMBL" id="KNC75368.1"/>
    </source>
</evidence>
<dbReference type="GO" id="GO:0000049">
    <property type="term" value="F:tRNA binding"/>
    <property type="evidence" value="ECO:0007669"/>
    <property type="project" value="UniProtKB-UniRule"/>
</dbReference>
<dbReference type="Pfam" id="PF01588">
    <property type="entry name" value="tRNA_bind"/>
    <property type="match status" value="1"/>
</dbReference>
<evidence type="ECO:0000256" key="3">
    <source>
        <dbReference type="PROSITE-ProRule" id="PRU00209"/>
    </source>
</evidence>
<evidence type="ECO:0000256" key="1">
    <source>
        <dbReference type="ARBA" id="ARBA00022555"/>
    </source>
</evidence>
<dbReference type="InterPro" id="IPR012340">
    <property type="entry name" value="NA-bd_OB-fold"/>
</dbReference>
<dbReference type="AlphaFoldDB" id="A0A0L0FH30"/>
<reference evidence="6 7" key="1">
    <citation type="submission" date="2011-02" db="EMBL/GenBank/DDBJ databases">
        <title>The Genome Sequence of Sphaeroforma arctica JP610.</title>
        <authorList>
            <consortium name="The Broad Institute Genome Sequencing Platform"/>
            <person name="Russ C."/>
            <person name="Cuomo C."/>
            <person name="Young S.K."/>
            <person name="Zeng Q."/>
            <person name="Gargeya S."/>
            <person name="Alvarado L."/>
            <person name="Berlin A."/>
            <person name="Chapman S.B."/>
            <person name="Chen Z."/>
            <person name="Freedman E."/>
            <person name="Gellesch M."/>
            <person name="Goldberg J."/>
            <person name="Griggs A."/>
            <person name="Gujja S."/>
            <person name="Heilman E."/>
            <person name="Heiman D."/>
            <person name="Howarth C."/>
            <person name="Mehta T."/>
            <person name="Neiman D."/>
            <person name="Pearson M."/>
            <person name="Roberts A."/>
            <person name="Saif S."/>
            <person name="Shea T."/>
            <person name="Shenoy N."/>
            <person name="Sisk P."/>
            <person name="Stolte C."/>
            <person name="Sykes S."/>
            <person name="White J."/>
            <person name="Yandava C."/>
            <person name="Burger G."/>
            <person name="Gray M.W."/>
            <person name="Holland P.W.H."/>
            <person name="King N."/>
            <person name="Lang F.B.F."/>
            <person name="Roger A.J."/>
            <person name="Ruiz-Trillo I."/>
            <person name="Haas B."/>
            <person name="Nusbaum C."/>
            <person name="Birren B."/>
        </authorList>
    </citation>
    <scope>NUCLEOTIDE SEQUENCE [LARGE SCALE GENOMIC DNA]</scope>
    <source>
        <strain evidence="6 7">JP610</strain>
    </source>
</reference>
<dbReference type="InterPro" id="IPR051270">
    <property type="entry name" value="Tyrosine-tRNA_ligase_regulator"/>
</dbReference>
<dbReference type="GeneID" id="25912608"/>
<evidence type="ECO:0000256" key="4">
    <source>
        <dbReference type="SAM" id="MobiDB-lite"/>
    </source>
</evidence>
<dbReference type="InterPro" id="IPR002547">
    <property type="entry name" value="tRNA-bd_dom"/>
</dbReference>
<keyword evidence="1 3" id="KW-0820">tRNA-binding</keyword>
<gene>
    <name evidence="6" type="ORF">SARC_12104</name>
</gene>
<dbReference type="CDD" id="cd02799">
    <property type="entry name" value="tRNA_bind_EMAP-II_like"/>
    <property type="match status" value="1"/>
</dbReference>
<keyword evidence="7" id="KW-1185">Reference proteome</keyword>
<dbReference type="EMBL" id="KQ243671">
    <property type="protein sequence ID" value="KNC75368.1"/>
    <property type="molecule type" value="Genomic_DNA"/>
</dbReference>
<dbReference type="eggNOG" id="KOG2241">
    <property type="taxonomic scope" value="Eukaryota"/>
</dbReference>
<name>A0A0L0FH30_9EUKA</name>